<name>A0A3P7KBZ5_STRVU</name>
<sequence>MHTLVRFENAADAESVIARDGEQGIRVRQSTKAVFDEAVDGIPPAIISVSHFSPISFFLLLHQVKISFF</sequence>
<organism evidence="1 2">
    <name type="scientific">Strongylus vulgaris</name>
    <name type="common">Blood worm</name>
    <dbReference type="NCBI Taxonomy" id="40348"/>
    <lineage>
        <taxon>Eukaryota</taxon>
        <taxon>Metazoa</taxon>
        <taxon>Ecdysozoa</taxon>
        <taxon>Nematoda</taxon>
        <taxon>Chromadorea</taxon>
        <taxon>Rhabditida</taxon>
        <taxon>Rhabditina</taxon>
        <taxon>Rhabditomorpha</taxon>
        <taxon>Strongyloidea</taxon>
        <taxon>Strongylidae</taxon>
        <taxon>Strongylus</taxon>
    </lineage>
</organism>
<dbReference type="Proteomes" id="UP000270094">
    <property type="component" value="Unassembled WGS sequence"/>
</dbReference>
<dbReference type="OrthoDB" id="5874699at2759"/>
<evidence type="ECO:0008006" key="3">
    <source>
        <dbReference type="Google" id="ProtNLM"/>
    </source>
</evidence>
<keyword evidence="2" id="KW-1185">Reference proteome</keyword>
<reference evidence="1 2" key="1">
    <citation type="submission" date="2018-11" db="EMBL/GenBank/DDBJ databases">
        <authorList>
            <consortium name="Pathogen Informatics"/>
        </authorList>
    </citation>
    <scope>NUCLEOTIDE SEQUENCE [LARGE SCALE GENOMIC DNA]</scope>
</reference>
<proteinExistence type="predicted"/>
<gene>
    <name evidence="1" type="ORF">SVUK_LOCUS20795</name>
</gene>
<dbReference type="EMBL" id="UYYB01145464">
    <property type="protein sequence ID" value="VDM85797.1"/>
    <property type="molecule type" value="Genomic_DNA"/>
</dbReference>
<protein>
    <recommendedName>
        <fullName evidence="3">RRM domain-containing protein</fullName>
    </recommendedName>
</protein>
<dbReference type="AlphaFoldDB" id="A0A3P7KBZ5"/>
<evidence type="ECO:0000313" key="2">
    <source>
        <dbReference type="Proteomes" id="UP000270094"/>
    </source>
</evidence>
<evidence type="ECO:0000313" key="1">
    <source>
        <dbReference type="EMBL" id="VDM85797.1"/>
    </source>
</evidence>
<accession>A0A3P7KBZ5</accession>